<evidence type="ECO:0008006" key="3">
    <source>
        <dbReference type="Google" id="ProtNLM"/>
    </source>
</evidence>
<dbReference type="AlphaFoldDB" id="A0A1H8AGJ9"/>
<protein>
    <recommendedName>
        <fullName evidence="3">Deacetylase</fullName>
    </recommendedName>
</protein>
<accession>A0A1H8AGJ9</accession>
<dbReference type="OrthoDB" id="5380228at2"/>
<organism evidence="1 2">
    <name type="scientific">Stigmatella aurantiaca</name>
    <dbReference type="NCBI Taxonomy" id="41"/>
    <lineage>
        <taxon>Bacteria</taxon>
        <taxon>Pseudomonadati</taxon>
        <taxon>Myxococcota</taxon>
        <taxon>Myxococcia</taxon>
        <taxon>Myxococcales</taxon>
        <taxon>Cystobacterineae</taxon>
        <taxon>Archangiaceae</taxon>
        <taxon>Stigmatella</taxon>
    </lineage>
</organism>
<sequence length="313" mass="35221">MPRTPQPEARFRRIYRRLSASQLSVTGQDSTLSLEELGLDSRDERVSLAFGVYSRQGMENALREYGMIQRMEERGLGPLELRLNLDEPFRPRIVLWSLRYKAAVVDIALRKVPGEDVGLSPPLEGRPVLYLDSFTLQHPGRTFDWNRPPLPGQVHPGLALSAEILELLLLMTRRIGAEAMALTPATFSAAWVYARYFHFIDGAAQGLFQALRRAGRQRPRWLLAWAVELGCVRGAGGETVRFVPSPMLAAGSRRMGRLFEDEDWLAIVKVHSRVPLTIDFEALQDRFPWALMPPGPPPEHVADVLTYDPLASS</sequence>
<keyword evidence="2" id="KW-1185">Reference proteome</keyword>
<evidence type="ECO:0000313" key="1">
    <source>
        <dbReference type="EMBL" id="SEM69895.1"/>
    </source>
</evidence>
<name>A0A1H8AGJ9_STIAU</name>
<dbReference type="RefSeq" id="WP_075009982.1">
    <property type="nucleotide sequence ID" value="NZ_FOAP01000021.1"/>
</dbReference>
<gene>
    <name evidence="1" type="ORF">SAMN05444354_12162</name>
</gene>
<proteinExistence type="predicted"/>
<evidence type="ECO:0000313" key="2">
    <source>
        <dbReference type="Proteomes" id="UP000182719"/>
    </source>
</evidence>
<dbReference type="Proteomes" id="UP000182719">
    <property type="component" value="Unassembled WGS sequence"/>
</dbReference>
<dbReference type="EMBL" id="FOAP01000021">
    <property type="protein sequence ID" value="SEM69895.1"/>
    <property type="molecule type" value="Genomic_DNA"/>
</dbReference>
<reference evidence="2" key="1">
    <citation type="submission" date="2016-10" db="EMBL/GenBank/DDBJ databases">
        <authorList>
            <person name="Varghese N."/>
            <person name="Submissions S."/>
        </authorList>
    </citation>
    <scope>NUCLEOTIDE SEQUENCE [LARGE SCALE GENOMIC DNA]</scope>
    <source>
        <strain evidence="2">DSM 17044</strain>
    </source>
</reference>